<comment type="function">
    <text evidence="7">Hydrolyzes ribosome-free peptidyl-tRNAs (with 1 or more amino acids incorporated), which drop off the ribosome during protein synthesis, or as a result of ribosome stalling.</text>
</comment>
<evidence type="ECO:0000256" key="7">
    <source>
        <dbReference type="HAMAP-Rule" id="MF_00083"/>
    </source>
</evidence>
<dbReference type="InterPro" id="IPR018171">
    <property type="entry name" value="Pept_tRNA_hydro_CS"/>
</dbReference>
<evidence type="ECO:0000256" key="1">
    <source>
        <dbReference type="ARBA" id="ARBA00013260"/>
    </source>
</evidence>
<feature type="binding site" evidence="7">
    <location>
        <position position="113"/>
    </location>
    <ligand>
        <name>tRNA</name>
        <dbReference type="ChEBI" id="CHEBI:17843"/>
    </ligand>
</feature>
<keyword evidence="4 7" id="KW-0694">RNA-binding</keyword>
<accession>A0A1S7LIA8</accession>
<dbReference type="PANTHER" id="PTHR17224:SF1">
    <property type="entry name" value="PEPTIDYL-TRNA HYDROLASE"/>
    <property type="match status" value="1"/>
</dbReference>
<evidence type="ECO:0000256" key="2">
    <source>
        <dbReference type="ARBA" id="ARBA00022555"/>
    </source>
</evidence>
<dbReference type="CDD" id="cd00462">
    <property type="entry name" value="PTH"/>
    <property type="match status" value="1"/>
</dbReference>
<dbReference type="InterPro" id="IPR036416">
    <property type="entry name" value="Pept_tRNA_hydro_sf"/>
</dbReference>
<dbReference type="PROSITE" id="PS01195">
    <property type="entry name" value="PEPT_TRNA_HYDROL_1"/>
    <property type="match status" value="1"/>
</dbReference>
<feature type="site" description="Stabilizes the basic form of H active site to accept a proton" evidence="7">
    <location>
        <position position="92"/>
    </location>
</feature>
<name>A0A1S7LIA8_MAGMO</name>
<organism evidence="11">
    <name type="scientific">Magnetococcus massalia (strain MO-1)</name>
    <dbReference type="NCBI Taxonomy" id="451514"/>
    <lineage>
        <taxon>Bacteria</taxon>
        <taxon>Pseudomonadati</taxon>
        <taxon>Pseudomonadota</taxon>
        <taxon>Magnetococcia</taxon>
        <taxon>Magnetococcales</taxon>
        <taxon>Magnetococcaceae</taxon>
        <taxon>Magnetococcus</taxon>
    </lineage>
</organism>
<reference evidence="11" key="1">
    <citation type="submission" date="2015-04" db="EMBL/GenBank/DDBJ databases">
        <authorList>
            <person name="Syromyatnikov M.Y."/>
            <person name="Popov V.N."/>
        </authorList>
    </citation>
    <scope>NUCLEOTIDE SEQUENCE</scope>
    <source>
        <strain evidence="11">MO-1</strain>
    </source>
</reference>
<keyword evidence="3 7" id="KW-0378">Hydrolase</keyword>
<dbReference type="Gene3D" id="3.40.50.1470">
    <property type="entry name" value="Peptidyl-tRNA hydrolase"/>
    <property type="match status" value="1"/>
</dbReference>
<dbReference type="HAMAP" id="MF_00083">
    <property type="entry name" value="Pept_tRNA_hydro_bact"/>
    <property type="match status" value="1"/>
</dbReference>
<feature type="region of interest" description="Disordered" evidence="10">
    <location>
        <begin position="186"/>
        <end position="250"/>
    </location>
</feature>
<evidence type="ECO:0000256" key="8">
    <source>
        <dbReference type="RuleBase" id="RU000673"/>
    </source>
</evidence>
<protein>
    <recommendedName>
        <fullName evidence="6 7">Peptidyl-tRNA hydrolase</fullName>
        <shortName evidence="7">Pth</shortName>
        <ecNumber evidence="1 7">3.1.1.29</ecNumber>
    </recommendedName>
</protein>
<evidence type="ECO:0000256" key="9">
    <source>
        <dbReference type="RuleBase" id="RU004320"/>
    </source>
</evidence>
<proteinExistence type="inferred from homology"/>
<comment type="subcellular location">
    <subcellularLocation>
        <location evidence="7">Cytoplasm</location>
    </subcellularLocation>
</comment>
<dbReference type="InterPro" id="IPR001328">
    <property type="entry name" value="Pept_tRNA_hydro"/>
</dbReference>
<dbReference type="GO" id="GO:0004045">
    <property type="term" value="F:peptidyl-tRNA hydrolase activity"/>
    <property type="evidence" value="ECO:0007669"/>
    <property type="project" value="UniProtKB-UniRule"/>
</dbReference>
<evidence type="ECO:0000313" key="11">
    <source>
        <dbReference type="EMBL" id="CRH06712.1"/>
    </source>
</evidence>
<dbReference type="PANTHER" id="PTHR17224">
    <property type="entry name" value="PEPTIDYL-TRNA HYDROLASE"/>
    <property type="match status" value="1"/>
</dbReference>
<dbReference type="PROSITE" id="PS01196">
    <property type="entry name" value="PEPT_TRNA_HYDROL_2"/>
    <property type="match status" value="1"/>
</dbReference>
<dbReference type="GO" id="GO:0000049">
    <property type="term" value="F:tRNA binding"/>
    <property type="evidence" value="ECO:0007669"/>
    <property type="project" value="UniProtKB-UniRule"/>
</dbReference>
<comment type="catalytic activity">
    <reaction evidence="7 8">
        <text>an N-acyl-L-alpha-aminoacyl-tRNA + H2O = an N-acyl-L-amino acid + a tRNA + H(+)</text>
        <dbReference type="Rhea" id="RHEA:54448"/>
        <dbReference type="Rhea" id="RHEA-COMP:10123"/>
        <dbReference type="Rhea" id="RHEA-COMP:13883"/>
        <dbReference type="ChEBI" id="CHEBI:15377"/>
        <dbReference type="ChEBI" id="CHEBI:15378"/>
        <dbReference type="ChEBI" id="CHEBI:59874"/>
        <dbReference type="ChEBI" id="CHEBI:78442"/>
        <dbReference type="ChEBI" id="CHEBI:138191"/>
        <dbReference type="EC" id="3.1.1.29"/>
    </reaction>
</comment>
<feature type="site" description="Discriminates between blocked and unblocked aminoacyl-tRNA" evidence="7">
    <location>
        <position position="10"/>
    </location>
</feature>
<dbReference type="AlphaFoldDB" id="A0A1S7LIA8"/>
<feature type="binding site" evidence="7">
    <location>
        <position position="65"/>
    </location>
    <ligand>
        <name>tRNA</name>
        <dbReference type="ChEBI" id="CHEBI:17843"/>
    </ligand>
</feature>
<feature type="binding site" evidence="7">
    <location>
        <position position="15"/>
    </location>
    <ligand>
        <name>tRNA</name>
        <dbReference type="ChEBI" id="CHEBI:17843"/>
    </ligand>
</feature>
<evidence type="ECO:0000256" key="6">
    <source>
        <dbReference type="ARBA" id="ARBA00050038"/>
    </source>
</evidence>
<evidence type="ECO:0000256" key="4">
    <source>
        <dbReference type="ARBA" id="ARBA00022884"/>
    </source>
</evidence>
<sequence length="250" mass="27040">MSVLLVGLGNPGDKYHNTRHNLGWDAMEEIQRLYSIAAPTSRFKGLFASGQVAGDKLHWLLPQTYMNLSGESVGEAARYYKVEPENVIVFHDDMDLALGKIKIKKGGGNGGHNGLKSIQQHLGTPNFVRVRLGIGRPPAQWEPVKYVLAHFTAEERKLLEPVLAAIAKQALPPLLDGEIAQALNHLGRALRPPPKEKRPKGGQKGGQKGADPASQAAAEKPVAQDGVAKPASARDNPMAEAFRQAMKSVE</sequence>
<feature type="binding site" evidence="7">
    <location>
        <position position="67"/>
    </location>
    <ligand>
        <name>tRNA</name>
        <dbReference type="ChEBI" id="CHEBI:17843"/>
    </ligand>
</feature>
<dbReference type="GO" id="GO:0005737">
    <property type="term" value="C:cytoplasm"/>
    <property type="evidence" value="ECO:0007669"/>
    <property type="project" value="UniProtKB-SubCell"/>
</dbReference>
<feature type="active site" description="Proton acceptor" evidence="7">
    <location>
        <position position="20"/>
    </location>
</feature>
<dbReference type="GO" id="GO:0072344">
    <property type="term" value="P:rescue of stalled ribosome"/>
    <property type="evidence" value="ECO:0007669"/>
    <property type="project" value="UniProtKB-UniRule"/>
</dbReference>
<dbReference type="EC" id="3.1.1.29" evidence="1 7"/>
<comment type="function">
    <text evidence="7">Catalyzes the release of premature peptidyl moieties from peptidyl-tRNA molecules trapped in stalled 50S ribosomal subunits, and thus maintains levels of free tRNAs and 50S ribosomes.</text>
</comment>
<keyword evidence="2 7" id="KW-0820">tRNA-binding</keyword>
<dbReference type="EMBL" id="LO017727">
    <property type="protein sequence ID" value="CRH06712.1"/>
    <property type="molecule type" value="Genomic_DNA"/>
</dbReference>
<dbReference type="GO" id="GO:0006515">
    <property type="term" value="P:protein quality control for misfolded or incompletely synthesized proteins"/>
    <property type="evidence" value="ECO:0007669"/>
    <property type="project" value="UniProtKB-UniRule"/>
</dbReference>
<keyword evidence="7" id="KW-0963">Cytoplasm</keyword>
<dbReference type="NCBIfam" id="TIGR00447">
    <property type="entry name" value="pth"/>
    <property type="match status" value="1"/>
</dbReference>
<dbReference type="FunFam" id="3.40.50.1470:FF:000001">
    <property type="entry name" value="Peptidyl-tRNA hydrolase"/>
    <property type="match status" value="1"/>
</dbReference>
<gene>
    <name evidence="7 11" type="primary">pth</name>
    <name evidence="11" type="ORF">MAGMO_2555</name>
</gene>
<evidence type="ECO:0000256" key="10">
    <source>
        <dbReference type="SAM" id="MobiDB-lite"/>
    </source>
</evidence>
<comment type="subunit">
    <text evidence="7">Monomer.</text>
</comment>
<comment type="similarity">
    <text evidence="5 7 9">Belongs to the PTH family.</text>
</comment>
<evidence type="ECO:0000256" key="5">
    <source>
        <dbReference type="ARBA" id="ARBA00038063"/>
    </source>
</evidence>
<dbReference type="SUPFAM" id="SSF53178">
    <property type="entry name" value="Peptidyl-tRNA hydrolase-like"/>
    <property type="match status" value="1"/>
</dbReference>
<evidence type="ECO:0000256" key="3">
    <source>
        <dbReference type="ARBA" id="ARBA00022801"/>
    </source>
</evidence>
<dbReference type="Pfam" id="PF01195">
    <property type="entry name" value="Pept_tRNA_hydro"/>
    <property type="match status" value="1"/>
</dbReference>